<protein>
    <submittedName>
        <fullName evidence="3">P44/Msp2 family outer membrane protein</fullName>
    </submittedName>
</protein>
<evidence type="ECO:0000313" key="4">
    <source>
        <dbReference type="Proteomes" id="UP001214043"/>
    </source>
</evidence>
<sequence>MRLVLALLTIAGTAVATGAAAQDDDSLGSVYVRASAGYSFVSDWEQDFAYNPDAVFAVAPPTGQTIDNTDGFIFGAALGFDYHDGIRTELEYRYAATEFESVTLADPVLGPTPGAPMNDDIAGHFLMTNFYFDFANDSPFTPFIGGGVGGAFMENENAQRDAVLAYQGRAGFSFAIASGFLADLEYVYTRTNELSFGPDMDDFEPGGPVGPNISNERYESSSAMISLRKHF</sequence>
<dbReference type="Gene3D" id="2.40.160.20">
    <property type="match status" value="1"/>
</dbReference>
<evidence type="ECO:0000256" key="1">
    <source>
        <dbReference type="SAM" id="SignalP"/>
    </source>
</evidence>
<dbReference type="Proteomes" id="UP001214043">
    <property type="component" value="Chromosome"/>
</dbReference>
<evidence type="ECO:0000313" key="3">
    <source>
        <dbReference type="EMBL" id="WDI32981.1"/>
    </source>
</evidence>
<dbReference type="KEGG" id="hfl:PUV54_07195"/>
<dbReference type="InterPro" id="IPR002566">
    <property type="entry name" value="Msp4_OMP-like"/>
</dbReference>
<proteinExistence type="predicted"/>
<keyword evidence="4" id="KW-1185">Reference proteome</keyword>
<reference evidence="3" key="1">
    <citation type="submission" date="2023-02" db="EMBL/GenBank/DDBJ databases">
        <title>Genome sequence of Hyphococcus flavus.</title>
        <authorList>
            <person name="Rong J.-C."/>
            <person name="Zhao Q."/>
            <person name="Yi M."/>
            <person name="Wu J.-Y."/>
        </authorList>
    </citation>
    <scope>NUCLEOTIDE SEQUENCE</scope>
    <source>
        <strain evidence="3">MCCC 1K03223</strain>
    </source>
</reference>
<accession>A0AAF0CG10</accession>
<feature type="signal peptide" evidence="1">
    <location>
        <begin position="1"/>
        <end position="21"/>
    </location>
</feature>
<feature type="domain" description="Msp4/OMP-like" evidence="2">
    <location>
        <begin position="118"/>
        <end position="178"/>
    </location>
</feature>
<organism evidence="3 4">
    <name type="scientific">Hyphococcus flavus</name>
    <dbReference type="NCBI Taxonomy" id="1866326"/>
    <lineage>
        <taxon>Bacteria</taxon>
        <taxon>Pseudomonadati</taxon>
        <taxon>Pseudomonadota</taxon>
        <taxon>Alphaproteobacteria</taxon>
        <taxon>Parvularculales</taxon>
        <taxon>Parvularculaceae</taxon>
        <taxon>Hyphococcus</taxon>
    </lineage>
</organism>
<dbReference type="InterPro" id="IPR011250">
    <property type="entry name" value="OMP/PagP_B-barrel"/>
</dbReference>
<dbReference type="EMBL" id="CP118166">
    <property type="protein sequence ID" value="WDI32981.1"/>
    <property type="molecule type" value="Genomic_DNA"/>
</dbReference>
<evidence type="ECO:0000259" key="2">
    <source>
        <dbReference type="Pfam" id="PF01617"/>
    </source>
</evidence>
<keyword evidence="1" id="KW-0732">Signal</keyword>
<feature type="chain" id="PRO_5042272053" evidence="1">
    <location>
        <begin position="22"/>
        <end position="231"/>
    </location>
</feature>
<dbReference type="AlphaFoldDB" id="A0AAF0CG10"/>
<dbReference type="RefSeq" id="WP_274494937.1">
    <property type="nucleotide sequence ID" value="NZ_CP118166.1"/>
</dbReference>
<dbReference type="SUPFAM" id="SSF56925">
    <property type="entry name" value="OMPA-like"/>
    <property type="match status" value="1"/>
</dbReference>
<gene>
    <name evidence="3" type="ORF">PUV54_07195</name>
</gene>
<name>A0AAF0CG10_9PROT</name>
<dbReference type="Pfam" id="PF01617">
    <property type="entry name" value="Surface_Ag_2"/>
    <property type="match status" value="1"/>
</dbReference>